<gene>
    <name evidence="1" type="ORF">D9X91_02800</name>
</gene>
<organism evidence="1 2">
    <name type="scientific">Falsibacillus albus</name>
    <dbReference type="NCBI Taxonomy" id="2478915"/>
    <lineage>
        <taxon>Bacteria</taxon>
        <taxon>Bacillati</taxon>
        <taxon>Bacillota</taxon>
        <taxon>Bacilli</taxon>
        <taxon>Bacillales</taxon>
        <taxon>Bacillaceae</taxon>
        <taxon>Falsibacillus</taxon>
    </lineage>
</organism>
<sequence>MQPLLKMIVDFSFFQLLIGVQVVDQGGKSGVEETLEALGGKRQTRLWKVKTCAEINSGVYNHSYA</sequence>
<name>A0A3L7K269_9BACI</name>
<protein>
    <submittedName>
        <fullName evidence="1">Uncharacterized protein</fullName>
    </submittedName>
</protein>
<keyword evidence="2" id="KW-1185">Reference proteome</keyword>
<reference evidence="1 2" key="1">
    <citation type="submission" date="2018-10" db="EMBL/GenBank/DDBJ databases">
        <title>Falsibacillus sp. genome draft.</title>
        <authorList>
            <person name="Shi S."/>
        </authorList>
    </citation>
    <scope>NUCLEOTIDE SEQUENCE [LARGE SCALE GENOMIC DNA]</scope>
    <source>
        <strain evidence="1 2">GY 10110</strain>
    </source>
</reference>
<accession>A0A3L7K269</accession>
<dbReference type="EMBL" id="RCVZ01000002">
    <property type="protein sequence ID" value="RLQ97103.1"/>
    <property type="molecule type" value="Genomic_DNA"/>
</dbReference>
<comment type="caution">
    <text evidence="1">The sequence shown here is derived from an EMBL/GenBank/DDBJ whole genome shotgun (WGS) entry which is preliminary data.</text>
</comment>
<evidence type="ECO:0000313" key="1">
    <source>
        <dbReference type="EMBL" id="RLQ97103.1"/>
    </source>
</evidence>
<dbReference type="AlphaFoldDB" id="A0A3L7K269"/>
<proteinExistence type="predicted"/>
<dbReference type="Proteomes" id="UP000276770">
    <property type="component" value="Unassembled WGS sequence"/>
</dbReference>
<evidence type="ECO:0000313" key="2">
    <source>
        <dbReference type="Proteomes" id="UP000276770"/>
    </source>
</evidence>